<sequence length="70" mass="7242">MVTIFSNVGMMTPIATSNRPSFPRFSSTAAAGKNINTGPPSVVVSKACLSTAGAMNGFHISPGRHIHEAL</sequence>
<keyword evidence="2" id="KW-1185">Reference proteome</keyword>
<protein>
    <submittedName>
        <fullName evidence="1">Uncharacterized protein</fullName>
    </submittedName>
</protein>
<proteinExistence type="predicted"/>
<organism evidence="1 2">
    <name type="scientific">Datura stramonium</name>
    <name type="common">Jimsonweed</name>
    <name type="synonym">Common thornapple</name>
    <dbReference type="NCBI Taxonomy" id="4076"/>
    <lineage>
        <taxon>Eukaryota</taxon>
        <taxon>Viridiplantae</taxon>
        <taxon>Streptophyta</taxon>
        <taxon>Embryophyta</taxon>
        <taxon>Tracheophyta</taxon>
        <taxon>Spermatophyta</taxon>
        <taxon>Magnoliopsida</taxon>
        <taxon>eudicotyledons</taxon>
        <taxon>Gunneridae</taxon>
        <taxon>Pentapetalae</taxon>
        <taxon>asterids</taxon>
        <taxon>lamiids</taxon>
        <taxon>Solanales</taxon>
        <taxon>Solanaceae</taxon>
        <taxon>Solanoideae</taxon>
        <taxon>Datureae</taxon>
        <taxon>Datura</taxon>
    </lineage>
</organism>
<evidence type="ECO:0000313" key="1">
    <source>
        <dbReference type="EMBL" id="MCD7447963.1"/>
    </source>
</evidence>
<reference evidence="1 2" key="1">
    <citation type="journal article" date="2021" name="BMC Genomics">
        <title>Datura genome reveals duplications of psychoactive alkaloid biosynthetic genes and high mutation rate following tissue culture.</title>
        <authorList>
            <person name="Rajewski A."/>
            <person name="Carter-House D."/>
            <person name="Stajich J."/>
            <person name="Litt A."/>
        </authorList>
    </citation>
    <scope>NUCLEOTIDE SEQUENCE [LARGE SCALE GENOMIC DNA]</scope>
    <source>
        <strain evidence="1">AR-01</strain>
    </source>
</reference>
<gene>
    <name evidence="1" type="ORF">HAX54_036782</name>
</gene>
<name>A0ABS8RMB3_DATST</name>
<dbReference type="EMBL" id="JACEIK010000049">
    <property type="protein sequence ID" value="MCD7447963.1"/>
    <property type="molecule type" value="Genomic_DNA"/>
</dbReference>
<accession>A0ABS8RMB3</accession>
<dbReference type="Proteomes" id="UP000823775">
    <property type="component" value="Unassembled WGS sequence"/>
</dbReference>
<comment type="caution">
    <text evidence="1">The sequence shown here is derived from an EMBL/GenBank/DDBJ whole genome shotgun (WGS) entry which is preliminary data.</text>
</comment>
<evidence type="ECO:0000313" key="2">
    <source>
        <dbReference type="Proteomes" id="UP000823775"/>
    </source>
</evidence>